<proteinExistence type="predicted"/>
<dbReference type="Proteomes" id="UP000319014">
    <property type="component" value="Unassembled WGS sequence"/>
</dbReference>
<dbReference type="AlphaFoldDB" id="A0A521C0X1"/>
<evidence type="ECO:0000313" key="1">
    <source>
        <dbReference type="EMBL" id="SMO53116.1"/>
    </source>
</evidence>
<keyword evidence="2" id="KW-1185">Reference proteome</keyword>
<sequence>MDLIWIALIALVPATVAVASVRQPQPQKVAVRARRR</sequence>
<reference evidence="1 2" key="1">
    <citation type="submission" date="2017-05" db="EMBL/GenBank/DDBJ databases">
        <authorList>
            <person name="Varghese N."/>
            <person name="Submissions S."/>
        </authorList>
    </citation>
    <scope>NUCLEOTIDE SEQUENCE [LARGE SCALE GENOMIC DNA]</scope>
    <source>
        <strain evidence="1 2">DSM 100094</strain>
    </source>
</reference>
<evidence type="ECO:0000313" key="2">
    <source>
        <dbReference type="Proteomes" id="UP000319014"/>
    </source>
</evidence>
<organism evidence="1 2">
    <name type="scientific">Paracoccus laeviglucosivorans</name>
    <dbReference type="NCBI Taxonomy" id="1197861"/>
    <lineage>
        <taxon>Bacteria</taxon>
        <taxon>Pseudomonadati</taxon>
        <taxon>Pseudomonadota</taxon>
        <taxon>Alphaproteobacteria</taxon>
        <taxon>Rhodobacterales</taxon>
        <taxon>Paracoccaceae</taxon>
        <taxon>Paracoccus</taxon>
    </lineage>
</organism>
<gene>
    <name evidence="1" type="ORF">SAMN06265221_103325</name>
</gene>
<dbReference type="EMBL" id="FXTK01000003">
    <property type="protein sequence ID" value="SMO53116.1"/>
    <property type="molecule type" value="Genomic_DNA"/>
</dbReference>
<name>A0A521C0X1_9RHOB</name>
<accession>A0A521C0X1</accession>
<protein>
    <submittedName>
        <fullName evidence="1">Uncharacterized protein</fullName>
    </submittedName>
</protein>